<evidence type="ECO:0000313" key="1">
    <source>
        <dbReference type="EMBL" id="RKD33372.1"/>
    </source>
</evidence>
<dbReference type="Proteomes" id="UP000284277">
    <property type="component" value="Unassembled WGS sequence"/>
</dbReference>
<accession>A0A419T7F4</accession>
<name>A0A419T7F4_9FIRM</name>
<evidence type="ECO:0000313" key="2">
    <source>
        <dbReference type="Proteomes" id="UP000284277"/>
    </source>
</evidence>
<protein>
    <submittedName>
        <fullName evidence="1">Uncharacterized protein</fullName>
    </submittedName>
</protein>
<sequence>MLTKLLLYVTIIKTYWSQQNNGCILWNNKDQFNYYMEKRIRKQYIFQLYYIERIGFILTLAK</sequence>
<reference evidence="1 2" key="1">
    <citation type="submission" date="2016-08" db="EMBL/GenBank/DDBJ databases">
        <title>A new outlook on sporulation: Clostridium algidixylanolyticum.</title>
        <authorList>
            <person name="Poppleton D.I."/>
            <person name="Gribaldo S."/>
        </authorList>
    </citation>
    <scope>NUCLEOTIDE SEQUENCE [LARGE SCALE GENOMIC DNA]</scope>
    <source>
        <strain evidence="1 2">SPL73</strain>
    </source>
</reference>
<dbReference type="AlphaFoldDB" id="A0A419T7F4"/>
<dbReference type="EMBL" id="MCIA01000007">
    <property type="protein sequence ID" value="RKD33372.1"/>
    <property type="molecule type" value="Genomic_DNA"/>
</dbReference>
<organism evidence="1 2">
    <name type="scientific">Lacrimispora algidixylanolytica</name>
    <dbReference type="NCBI Taxonomy" id="94868"/>
    <lineage>
        <taxon>Bacteria</taxon>
        <taxon>Bacillati</taxon>
        <taxon>Bacillota</taxon>
        <taxon>Clostridia</taxon>
        <taxon>Lachnospirales</taxon>
        <taxon>Lachnospiraceae</taxon>
        <taxon>Lacrimispora</taxon>
    </lineage>
</organism>
<gene>
    <name evidence="1" type="ORF">BET01_15250</name>
</gene>
<keyword evidence="2" id="KW-1185">Reference proteome</keyword>
<proteinExistence type="predicted"/>
<comment type="caution">
    <text evidence="1">The sequence shown here is derived from an EMBL/GenBank/DDBJ whole genome shotgun (WGS) entry which is preliminary data.</text>
</comment>